<feature type="region of interest" description="Disordered" evidence="1">
    <location>
        <begin position="116"/>
        <end position="138"/>
    </location>
</feature>
<protein>
    <submittedName>
        <fullName evidence="2">IS1634 family transposase ISDha9</fullName>
    </submittedName>
</protein>
<dbReference type="EMBL" id="VCDX01000001">
    <property type="protein sequence ID" value="TYL15655.1"/>
    <property type="molecule type" value="Genomic_DNA"/>
</dbReference>
<dbReference type="InterPro" id="IPR047654">
    <property type="entry name" value="IS1634_transpos"/>
</dbReference>
<organism evidence="2 3">
    <name type="scientific">Neomoorella thermoacetica</name>
    <name type="common">Clostridium thermoaceticum</name>
    <dbReference type="NCBI Taxonomy" id="1525"/>
    <lineage>
        <taxon>Bacteria</taxon>
        <taxon>Bacillati</taxon>
        <taxon>Bacillota</taxon>
        <taxon>Clostridia</taxon>
        <taxon>Neomoorellales</taxon>
        <taxon>Neomoorellaceae</taxon>
        <taxon>Neomoorella</taxon>
    </lineage>
</organism>
<evidence type="ECO:0000256" key="1">
    <source>
        <dbReference type="SAM" id="MobiDB-lite"/>
    </source>
</evidence>
<name>A0ABY3NA35_NEOTH</name>
<accession>A0ABY3NA35</accession>
<dbReference type="Proteomes" id="UP000322283">
    <property type="component" value="Unassembled WGS sequence"/>
</dbReference>
<sequence length="182" mass="21089">MLNELWNQLGINRVLAGLLAKRKFQAPVERTIFAMVANRALNPANKLKTEDWVSHDVFLPGLPEVPVQHLYRTMDFLLEAAEKLQKDIFFSVDHFFNLELDLLYFDTTSTYFEVEAEENPEDNRQHLRRKGNSKDHRPDLPQVVIGLAVTREGLPVRCWVWPGNTADMSVIEEVKKTWWAGN</sequence>
<gene>
    <name evidence="2" type="ORF">MTAT_03890</name>
</gene>
<dbReference type="NCBIfam" id="NF033559">
    <property type="entry name" value="transpos_IS1634"/>
    <property type="match status" value="1"/>
</dbReference>
<evidence type="ECO:0000313" key="2">
    <source>
        <dbReference type="EMBL" id="TYL15655.1"/>
    </source>
</evidence>
<proteinExistence type="predicted"/>
<evidence type="ECO:0000313" key="3">
    <source>
        <dbReference type="Proteomes" id="UP000322283"/>
    </source>
</evidence>
<keyword evidence="3" id="KW-1185">Reference proteome</keyword>
<comment type="caution">
    <text evidence="2">The sequence shown here is derived from an EMBL/GenBank/DDBJ whole genome shotgun (WGS) entry which is preliminary data.</text>
</comment>
<reference evidence="2 3" key="1">
    <citation type="submission" date="2019-05" db="EMBL/GenBank/DDBJ databases">
        <title>Genome sequence of Moorella thermoacetica ATCC 33924.</title>
        <authorList>
            <person name="Poehlein A."/>
            <person name="Bengelsdorf F.R."/>
            <person name="Duerre P."/>
            <person name="Daniel R."/>
        </authorList>
    </citation>
    <scope>NUCLEOTIDE SEQUENCE [LARGE SCALE GENOMIC DNA]</scope>
    <source>
        <strain evidence="2 3">ATCC 33924</strain>
    </source>
</reference>